<sequence length="77" mass="9160">MTKSARTVLIFSLVFQLLVLLVLRQENQIRFIQLQEIHRDQRIEQQQLNKVLVAYLSAEETLYQWGINEGFVTRGKR</sequence>
<keyword evidence="2" id="KW-1185">Reference proteome</keyword>
<proteinExistence type="predicted"/>
<evidence type="ECO:0008006" key="3">
    <source>
        <dbReference type="Google" id="ProtNLM"/>
    </source>
</evidence>
<dbReference type="Proteomes" id="UP001320768">
    <property type="component" value="Unassembled WGS sequence"/>
</dbReference>
<dbReference type="RefSeq" id="WP_258569642.1">
    <property type="nucleotide sequence ID" value="NZ_JAKUDN010000002.1"/>
</dbReference>
<comment type="caution">
    <text evidence="1">The sequence shown here is derived from an EMBL/GenBank/DDBJ whole genome shotgun (WGS) entry which is preliminary data.</text>
</comment>
<reference evidence="1 2" key="1">
    <citation type="journal article" date="2022" name="Nat. Microbiol.">
        <title>The microbiome of a bacterivorous marine choanoflagellate contains a resource-demanding obligate bacterial associate.</title>
        <authorList>
            <person name="Needham D.M."/>
            <person name="Poirier C."/>
            <person name="Bachy C."/>
            <person name="George E.E."/>
            <person name="Wilken S."/>
            <person name="Yung C.C.M."/>
            <person name="Limardo A.J."/>
            <person name="Morando M."/>
            <person name="Sudek L."/>
            <person name="Malmstrom R.R."/>
            <person name="Keeling P.J."/>
            <person name="Santoro A.E."/>
            <person name="Worden A.Z."/>
        </authorList>
    </citation>
    <scope>NUCLEOTIDE SEQUENCE [LARGE SCALE GENOMIC DNA]</scope>
    <source>
        <strain evidence="1 2">Comchoano-2</strain>
    </source>
</reference>
<protein>
    <recommendedName>
        <fullName evidence="3">Cell division protein FtsL</fullName>
    </recommendedName>
</protein>
<evidence type="ECO:0000313" key="2">
    <source>
        <dbReference type="Proteomes" id="UP001320768"/>
    </source>
</evidence>
<accession>A0ABT1L5T1</accession>
<gene>
    <name evidence="1" type="ORF">MKS91_04465</name>
</gene>
<name>A0ABT1L5T1_9GAMM</name>
<dbReference type="EMBL" id="JAKUDN010000002">
    <property type="protein sequence ID" value="MCP8352537.1"/>
    <property type="molecule type" value="Genomic_DNA"/>
</dbReference>
<organism evidence="1 2">
    <name type="scientific">Candidatus Synchoanobacter obligatus</name>
    <dbReference type="NCBI Taxonomy" id="2919597"/>
    <lineage>
        <taxon>Bacteria</taxon>
        <taxon>Pseudomonadati</taxon>
        <taxon>Pseudomonadota</taxon>
        <taxon>Gammaproteobacteria</taxon>
        <taxon>Candidatus Comchoanobacterales</taxon>
        <taxon>Candidatus Comchoanobacteraceae</taxon>
        <taxon>Candidatus Synchoanobacter</taxon>
    </lineage>
</organism>
<evidence type="ECO:0000313" key="1">
    <source>
        <dbReference type="EMBL" id="MCP8352537.1"/>
    </source>
</evidence>